<protein>
    <submittedName>
        <fullName evidence="4">Autotransporter-associated beta strand repeat-containing protein</fullName>
    </submittedName>
</protein>
<keyword evidence="1" id="KW-0732">Signal</keyword>
<dbReference type="InterPro" id="IPR013425">
    <property type="entry name" value="Autotrns_rpt"/>
</dbReference>
<dbReference type="NCBIfam" id="TIGR02601">
    <property type="entry name" value="autotrns_rpt"/>
    <property type="match status" value="4"/>
</dbReference>
<name>A0A851GFI1_9BACT</name>
<sequence length="1510" mass="150997">MKKNIDIKKDRNAAFVTESGMANERHSMVTRLMKSCMLMGMAGIVMTSQTSAQSISVNFGADRGGPINEAGKTSGAVLVQGDYWNNTTVNGGGTLGSLVDSTGVVTGASVTWTANNSYLSGSTGATATSENGDLTTGYLDDGGAGWSVTLDSPYLLNDIYMIQATDQGGGTSQAANYAAVSVNGTYYKGDGAGSTVLASGSADTWSGVNWTNADALLESDHYLKVEDQVSVVLAADRNSARAAIAGVQVVNAYTGTLSYWDTNGATAGAGGATPSGNWSDANWSASETGEAATSNWTGGHAAVFAAGGDATGAYTVTLGGSESVDAVWVQEGDVTLTGGTVALGGTGLLRADGASTLTIDSGLTATDLNTLGAITLNSANTVSGRATITGTTTLGADHSLGSLAGTGALAIGANALTVGSDNTDSSYLGALTGSGNLIKNGTGTLTVRNNVGYTGAATVNAGTLNVDGGGNLNWNVSGSGNFSKTGGGQLTVLSDISVTGTLTVEDDILQVGDVGTAGSIGSPSSIALNRNGLALRYRLSGKDVVLDSSSVTFGDVNSHLRQHGGTAVDKLTITNTTLAGTTTDANGSGVQGLMSSYGGELIYGTGTTATFRELQLANGNVIIEDGADVTARYLNIGNGGGTSGTITQTGGSVTMEAGSAGIRIGHWSGTGRAYNISGGTLDATALSSNGGAARYIMMGWDGEGDMTVGGGSGIATVKAAGLQFDRNRAGNGSSASTLTLLSQGVVEVGSLGIVGQGDNDGVALSGGVLKGVANSNWGSRVEAVTSTTSTIDVDNGVAVNQTGVLFGDGTINKAGDGSLVLSNAANTHTGTINVNAGTLNVSGNVSSSVVVNNGGAIQGGTDTVPGAATLTTLTTNGGSVANFRVGGGTADQINVTGDGEFTINGSHTVNIIPAGQLAINDSFILYDYEGFINGDGGDGISAVLPNPHYGVSVVNDFFNTWVTLTVDSIDSVIWTGAGGNVWDVDTTESWKTETGDTATNFYDYDIVKFDDANSSGGTINLTGDILTASTSFDHSTNDFTLTGSGIGGAGGLTKAGTGTLTLLNDNTYSGATDIQAGSVVVGNGGTSGAIGGSGDITLATGASLSYNRSDAVNLGRRVVGGGELIYNGSSTFRTGQAGNNMDITINSGTYEALEGGWATGYFSTANKVITINDGGTLLTGTHSLGGLGGGYQRPDLVINQGGTWTVNGGHYMSAGDITLNGGTINVTNTDLRLQGGTMAVNESTGGSTISGLKMTLHATPTFNVADGAADNDLTVSAVIGESGTRGFNKSGAGKMLLEAVNTFTGKITVNEGTLELGTNASVANSSEISVQSGASFNVSAVDGGFVLQDAQKLSGSGAFLGPIQLASGSVIAPGNSAGTMTFDSAMILGVGSTLDFELSGSDQTTGSGINDLMTGITDLTLDGTLNVAELVADDFLNAEAGDRWVLLEYSGTLTDNGLDLGTLPTLTAGLDFELDLSGGGEVGLVVIPEPSTFTLFGLGALALIMRRRKS</sequence>
<dbReference type="SUPFAM" id="SSF51126">
    <property type="entry name" value="Pectin lyase-like"/>
    <property type="match status" value="3"/>
</dbReference>
<evidence type="ECO:0000256" key="1">
    <source>
        <dbReference type="ARBA" id="ARBA00022729"/>
    </source>
</evidence>
<reference evidence="4 5" key="1">
    <citation type="submission" date="2020-07" db="EMBL/GenBank/DDBJ databases">
        <title>Roseicoccus Jingziensis gen. nov., sp. nov., isolated from coastal seawater.</title>
        <authorList>
            <person name="Feng X."/>
        </authorList>
    </citation>
    <scope>NUCLEOTIDE SEQUENCE [LARGE SCALE GENOMIC DNA]</scope>
    <source>
        <strain evidence="4 5">N1E253</strain>
    </source>
</reference>
<dbReference type="Pfam" id="PF12951">
    <property type="entry name" value="PATR"/>
    <property type="match status" value="4"/>
</dbReference>
<dbReference type="InterPro" id="IPR011050">
    <property type="entry name" value="Pectin_lyase_fold/virulence"/>
</dbReference>
<keyword evidence="2" id="KW-0472">Membrane</keyword>
<dbReference type="Pfam" id="PF07589">
    <property type="entry name" value="PEP-CTERM"/>
    <property type="match status" value="1"/>
</dbReference>
<dbReference type="RefSeq" id="WP_178933288.1">
    <property type="nucleotide sequence ID" value="NZ_JACBAZ010000004.1"/>
</dbReference>
<comment type="caution">
    <text evidence="4">The sequence shown here is derived from an EMBL/GenBank/DDBJ whole genome shotgun (WGS) entry which is preliminary data.</text>
</comment>
<proteinExistence type="predicted"/>
<dbReference type="InterPro" id="IPR013424">
    <property type="entry name" value="Ice-binding_C"/>
</dbReference>
<dbReference type="Proteomes" id="UP000557872">
    <property type="component" value="Unassembled WGS sequence"/>
</dbReference>
<keyword evidence="2" id="KW-0812">Transmembrane</keyword>
<evidence type="ECO:0000256" key="2">
    <source>
        <dbReference type="SAM" id="Phobius"/>
    </source>
</evidence>
<organism evidence="4 5">
    <name type="scientific">Oceaniferula marina</name>
    <dbReference type="NCBI Taxonomy" id="2748318"/>
    <lineage>
        <taxon>Bacteria</taxon>
        <taxon>Pseudomonadati</taxon>
        <taxon>Verrucomicrobiota</taxon>
        <taxon>Verrucomicrobiia</taxon>
        <taxon>Verrucomicrobiales</taxon>
        <taxon>Verrucomicrobiaceae</taxon>
        <taxon>Oceaniferula</taxon>
    </lineage>
</organism>
<evidence type="ECO:0000259" key="3">
    <source>
        <dbReference type="Pfam" id="PF07589"/>
    </source>
</evidence>
<dbReference type="NCBIfam" id="TIGR02595">
    <property type="entry name" value="PEP_CTERM"/>
    <property type="match status" value="1"/>
</dbReference>
<evidence type="ECO:0000313" key="5">
    <source>
        <dbReference type="Proteomes" id="UP000557872"/>
    </source>
</evidence>
<accession>A0A851GFI1</accession>
<gene>
    <name evidence="4" type="ORF">HW115_12930</name>
</gene>
<feature type="transmembrane region" description="Helical" evidence="2">
    <location>
        <begin position="1482"/>
        <end position="1504"/>
    </location>
</feature>
<feature type="domain" description="Ice-binding protein C-terminal" evidence="3">
    <location>
        <begin position="1487"/>
        <end position="1508"/>
    </location>
</feature>
<dbReference type="EMBL" id="JACBAZ010000004">
    <property type="protein sequence ID" value="NWK56518.1"/>
    <property type="molecule type" value="Genomic_DNA"/>
</dbReference>
<evidence type="ECO:0000313" key="4">
    <source>
        <dbReference type="EMBL" id="NWK56518.1"/>
    </source>
</evidence>
<keyword evidence="5" id="KW-1185">Reference proteome</keyword>
<keyword evidence="2" id="KW-1133">Transmembrane helix</keyword>